<reference evidence="1 2" key="1">
    <citation type="journal article" date="2019" name="Genome Biol. Evol.">
        <title>Insights into the evolution of the New World diploid cottons (Gossypium, subgenus Houzingenia) based on genome sequencing.</title>
        <authorList>
            <person name="Grover C.E."/>
            <person name="Arick M.A. 2nd"/>
            <person name="Thrash A."/>
            <person name="Conover J.L."/>
            <person name="Sanders W.S."/>
            <person name="Peterson D.G."/>
            <person name="Frelichowski J.E."/>
            <person name="Scheffler J.A."/>
            <person name="Scheffler B.E."/>
            <person name="Wendel J.F."/>
        </authorList>
    </citation>
    <scope>NUCLEOTIDE SEQUENCE [LARGE SCALE GENOMIC DNA]</scope>
    <source>
        <strain evidence="1">157</strain>
        <tissue evidence="1">Leaf</tissue>
    </source>
</reference>
<dbReference type="Proteomes" id="UP000593572">
    <property type="component" value="Unassembled WGS sequence"/>
</dbReference>
<organism evidence="1 2">
    <name type="scientific">Gossypium lobatum</name>
    <dbReference type="NCBI Taxonomy" id="34289"/>
    <lineage>
        <taxon>Eukaryota</taxon>
        <taxon>Viridiplantae</taxon>
        <taxon>Streptophyta</taxon>
        <taxon>Embryophyta</taxon>
        <taxon>Tracheophyta</taxon>
        <taxon>Spermatophyta</taxon>
        <taxon>Magnoliopsida</taxon>
        <taxon>eudicotyledons</taxon>
        <taxon>Gunneridae</taxon>
        <taxon>Pentapetalae</taxon>
        <taxon>rosids</taxon>
        <taxon>malvids</taxon>
        <taxon>Malvales</taxon>
        <taxon>Malvaceae</taxon>
        <taxon>Malvoideae</taxon>
        <taxon>Gossypium</taxon>
    </lineage>
</organism>
<gene>
    <name evidence="1" type="ORF">Golob_012794</name>
</gene>
<dbReference type="EMBL" id="JABEZX010000004">
    <property type="protein sequence ID" value="MBA0553630.1"/>
    <property type="molecule type" value="Genomic_DNA"/>
</dbReference>
<keyword evidence="2" id="KW-1185">Reference proteome</keyword>
<evidence type="ECO:0000313" key="2">
    <source>
        <dbReference type="Proteomes" id="UP000593572"/>
    </source>
</evidence>
<proteinExistence type="predicted"/>
<comment type="caution">
    <text evidence="1">The sequence shown here is derived from an EMBL/GenBank/DDBJ whole genome shotgun (WGS) entry which is preliminary data.</text>
</comment>
<accession>A0A7J8LMJ9</accession>
<sequence length="40" mass="4959">MKKEMIGMDAKLMFPWKRWISQPHNRNHLETKMIPHLKKK</sequence>
<dbReference type="AlphaFoldDB" id="A0A7J8LMJ9"/>
<feature type="non-terminal residue" evidence="1">
    <location>
        <position position="40"/>
    </location>
</feature>
<evidence type="ECO:0000313" key="1">
    <source>
        <dbReference type="EMBL" id="MBA0553630.1"/>
    </source>
</evidence>
<protein>
    <submittedName>
        <fullName evidence="1">Uncharacterized protein</fullName>
    </submittedName>
</protein>
<name>A0A7J8LMJ9_9ROSI</name>